<evidence type="ECO:0000313" key="3">
    <source>
        <dbReference type="Proteomes" id="UP000241193"/>
    </source>
</evidence>
<dbReference type="RefSeq" id="WP_107493648.1">
    <property type="nucleotide sequence ID" value="NZ_PZKC01000007.1"/>
</dbReference>
<reference evidence="2 3" key="2">
    <citation type="submission" date="2018-04" db="EMBL/GenBank/DDBJ databases">
        <title>Thauera lacus sp. nov., isolated from an saline lake in Inner Mongolia, China.</title>
        <authorList>
            <person name="Liang Q.-Y."/>
        </authorList>
    </citation>
    <scope>NUCLEOTIDE SEQUENCE [LARGE SCALE GENOMIC DNA]</scope>
    <source>
        <strain evidence="2 3">D20</strain>
    </source>
</reference>
<dbReference type="GO" id="GO:0016746">
    <property type="term" value="F:acyltransferase activity"/>
    <property type="evidence" value="ECO:0007669"/>
    <property type="project" value="UniProtKB-KW"/>
</dbReference>
<keyword evidence="2" id="KW-0808">Transferase</keyword>
<dbReference type="InterPro" id="IPR029046">
    <property type="entry name" value="LolA/LolB/LppX"/>
</dbReference>
<comment type="caution">
    <text evidence="2">The sequence shown here is derived from an EMBL/GenBank/DDBJ whole genome shotgun (WGS) entry which is preliminary data.</text>
</comment>
<dbReference type="Gene3D" id="2.50.20.10">
    <property type="entry name" value="Lipoprotein localisation LolA/LolB/LppX"/>
    <property type="match status" value="1"/>
</dbReference>
<organism evidence="2 3">
    <name type="scientific">Pseudothauera lacus</name>
    <dbReference type="NCBI Taxonomy" id="2136175"/>
    <lineage>
        <taxon>Bacteria</taxon>
        <taxon>Pseudomonadati</taxon>
        <taxon>Pseudomonadota</taxon>
        <taxon>Betaproteobacteria</taxon>
        <taxon>Rhodocyclales</taxon>
        <taxon>Zoogloeaceae</taxon>
        <taxon>Pseudothauera</taxon>
    </lineage>
</organism>
<protein>
    <submittedName>
        <fullName evidence="2">Acyltransferase</fullName>
    </submittedName>
</protein>
<evidence type="ECO:0000313" key="2">
    <source>
        <dbReference type="EMBL" id="PTD96328.1"/>
    </source>
</evidence>
<evidence type="ECO:0000256" key="1">
    <source>
        <dbReference type="ARBA" id="ARBA00022729"/>
    </source>
</evidence>
<keyword evidence="2" id="KW-0012">Acyltransferase</keyword>
<dbReference type="Pfam" id="PF19574">
    <property type="entry name" value="LolA_3"/>
    <property type="match status" value="1"/>
</dbReference>
<proteinExistence type="predicted"/>
<dbReference type="OrthoDB" id="5297911at2"/>
<name>A0A2T4IEZ4_9RHOO</name>
<gene>
    <name evidence="2" type="ORF">C8261_10470</name>
</gene>
<dbReference type="CDD" id="cd16325">
    <property type="entry name" value="LolA"/>
    <property type="match status" value="1"/>
</dbReference>
<reference evidence="2 3" key="1">
    <citation type="submission" date="2018-03" db="EMBL/GenBank/DDBJ databases">
        <authorList>
            <person name="Keele B.F."/>
        </authorList>
    </citation>
    <scope>NUCLEOTIDE SEQUENCE [LARGE SCALE GENOMIC DNA]</scope>
    <source>
        <strain evidence="2 3">D20</strain>
    </source>
</reference>
<keyword evidence="3" id="KW-1185">Reference proteome</keyword>
<dbReference type="EMBL" id="PZKC01000007">
    <property type="protein sequence ID" value="PTD96328.1"/>
    <property type="molecule type" value="Genomic_DNA"/>
</dbReference>
<dbReference type="Proteomes" id="UP000241193">
    <property type="component" value="Unassembled WGS sequence"/>
</dbReference>
<dbReference type="InterPro" id="IPR004564">
    <property type="entry name" value="OM_lipoprot_carrier_LolA-like"/>
</dbReference>
<dbReference type="SUPFAM" id="SSF89392">
    <property type="entry name" value="Prokaryotic lipoproteins and lipoprotein localization factors"/>
    <property type="match status" value="1"/>
</dbReference>
<accession>A0A2T4IEZ4</accession>
<sequence>MKPTTAPACQRRPTSRLPLPALCRALLLGAWLGLGAGAAPAYAGQWDVAALMEVLAGNPGGRVRFVETRHISLLDGTLESRGELVFVPPDRLERHTEAPQRESMVLAGGTLSLERGGRSHTLRLRDYPEVAALIDSIRATLAGDRAALERHYALSVGGSAAAWTLDLLPHDSELARIVLRISMAGEGAHVSRVDILQADGDRSSMRIWPPGQ</sequence>
<dbReference type="AlphaFoldDB" id="A0A2T4IEZ4"/>
<keyword evidence="1" id="KW-0732">Signal</keyword>